<gene>
    <name evidence="1" type="ORF">FSB_LOCUS55367</name>
</gene>
<dbReference type="Pfam" id="PF14223">
    <property type="entry name" value="Retrotran_gag_2"/>
    <property type="match status" value="1"/>
</dbReference>
<organism evidence="1">
    <name type="scientific">Fagus sylvatica</name>
    <name type="common">Beechnut</name>
    <dbReference type="NCBI Taxonomy" id="28930"/>
    <lineage>
        <taxon>Eukaryota</taxon>
        <taxon>Viridiplantae</taxon>
        <taxon>Streptophyta</taxon>
        <taxon>Embryophyta</taxon>
        <taxon>Tracheophyta</taxon>
        <taxon>Spermatophyta</taxon>
        <taxon>Magnoliopsida</taxon>
        <taxon>eudicotyledons</taxon>
        <taxon>Gunneridae</taxon>
        <taxon>Pentapetalae</taxon>
        <taxon>rosids</taxon>
        <taxon>fabids</taxon>
        <taxon>Fagales</taxon>
        <taxon>Fagaceae</taxon>
        <taxon>Fagus</taxon>
    </lineage>
</organism>
<sequence>MQRSDSMQEHLRKMSAMVHELKAARNNLTDEQQIQAMIRSLPDSWEQIKLNMIHNESIQTLEDLSRHLELEAECHTGATDHVARDKVRFVEYHQVPTGSRWMRMESESKVEVLGIGTYKL</sequence>
<protein>
    <submittedName>
        <fullName evidence="1">Uncharacterized protein</fullName>
    </submittedName>
</protein>
<name>A0A2N9ISY1_FAGSY</name>
<dbReference type="AlphaFoldDB" id="A0A2N9ISY1"/>
<reference evidence="1" key="1">
    <citation type="submission" date="2018-02" db="EMBL/GenBank/DDBJ databases">
        <authorList>
            <person name="Cohen D.B."/>
            <person name="Kent A.D."/>
        </authorList>
    </citation>
    <scope>NUCLEOTIDE SEQUENCE</scope>
</reference>
<evidence type="ECO:0000313" key="1">
    <source>
        <dbReference type="EMBL" id="SPD27485.1"/>
    </source>
</evidence>
<accession>A0A2N9ISY1</accession>
<dbReference type="EMBL" id="OIVN01006194">
    <property type="protein sequence ID" value="SPD27485.1"/>
    <property type="molecule type" value="Genomic_DNA"/>
</dbReference>
<proteinExistence type="predicted"/>